<sequence>MFYLPLALFIPPSHFVAHHQFNLIYQLWIHTTVIEDLGPLELIFNTPKHHRVHHGCNLYCLDTNYGGVLIVWDRLFGTFATERPKEKIIYGLVVSPESYEPLYLQVFYALGMIRNSLSMSNLSDKLAVYWKGPSWKPGLPRLGLDEFKVNEAHKYLTGAMIVNNVAALTTIGLLFDRSRIAGLLELARCCAYLYFLRDQQSQLVSYVYALSCCVWICDIVKSRAAVQAAKE</sequence>
<dbReference type="GO" id="GO:0005506">
    <property type="term" value="F:iron ion binding"/>
    <property type="evidence" value="ECO:0007669"/>
    <property type="project" value="InterPro"/>
</dbReference>
<evidence type="ECO:0000256" key="6">
    <source>
        <dbReference type="ARBA" id="ARBA00023136"/>
    </source>
</evidence>
<keyword evidence="5" id="KW-0443">Lipid metabolism</keyword>
<keyword evidence="3" id="KW-1133">Transmembrane helix</keyword>
<dbReference type="GO" id="GO:0005783">
    <property type="term" value="C:endoplasmic reticulum"/>
    <property type="evidence" value="ECO:0007669"/>
    <property type="project" value="TreeGrafter"/>
</dbReference>
<evidence type="ECO:0000259" key="7">
    <source>
        <dbReference type="Pfam" id="PF04116"/>
    </source>
</evidence>
<dbReference type="OrthoDB" id="6354873at2759"/>
<keyword evidence="6" id="KW-0472">Membrane</keyword>
<evidence type="ECO:0000256" key="2">
    <source>
        <dbReference type="ARBA" id="ARBA00022692"/>
    </source>
</evidence>
<dbReference type="GO" id="GO:0006643">
    <property type="term" value="P:membrane lipid metabolic process"/>
    <property type="evidence" value="ECO:0007669"/>
    <property type="project" value="TreeGrafter"/>
</dbReference>
<evidence type="ECO:0000313" key="9">
    <source>
        <dbReference type="Proteomes" id="UP000479190"/>
    </source>
</evidence>
<organism evidence="8 9">
    <name type="scientific">Trichogramma brassicae</name>
    <dbReference type="NCBI Taxonomy" id="86971"/>
    <lineage>
        <taxon>Eukaryota</taxon>
        <taxon>Metazoa</taxon>
        <taxon>Ecdysozoa</taxon>
        <taxon>Arthropoda</taxon>
        <taxon>Hexapoda</taxon>
        <taxon>Insecta</taxon>
        <taxon>Pterygota</taxon>
        <taxon>Neoptera</taxon>
        <taxon>Endopterygota</taxon>
        <taxon>Hymenoptera</taxon>
        <taxon>Apocrita</taxon>
        <taxon>Proctotrupomorpha</taxon>
        <taxon>Chalcidoidea</taxon>
        <taxon>Trichogrammatidae</taxon>
        <taxon>Trichogramma</taxon>
    </lineage>
</organism>
<protein>
    <recommendedName>
        <fullName evidence="7">Fatty acid hydroxylase domain-containing protein</fullName>
    </recommendedName>
</protein>
<feature type="domain" description="Fatty acid hydroxylase" evidence="7">
    <location>
        <begin position="2"/>
        <end position="78"/>
    </location>
</feature>
<evidence type="ECO:0000256" key="5">
    <source>
        <dbReference type="ARBA" id="ARBA00023098"/>
    </source>
</evidence>
<dbReference type="Pfam" id="PF04116">
    <property type="entry name" value="FA_hydroxylase"/>
    <property type="match status" value="1"/>
</dbReference>
<dbReference type="PANTHER" id="PTHR21624:SF1">
    <property type="entry name" value="ALKYLGLYCEROL MONOOXYGENASE"/>
    <property type="match status" value="1"/>
</dbReference>
<keyword evidence="9" id="KW-1185">Reference proteome</keyword>
<dbReference type="InterPro" id="IPR006694">
    <property type="entry name" value="Fatty_acid_hydroxylase"/>
</dbReference>
<reference evidence="8 9" key="1">
    <citation type="submission" date="2020-02" db="EMBL/GenBank/DDBJ databases">
        <authorList>
            <person name="Ferguson B K."/>
        </authorList>
    </citation>
    <scope>NUCLEOTIDE SEQUENCE [LARGE SCALE GENOMIC DNA]</scope>
</reference>
<gene>
    <name evidence="8" type="ORF">TBRA_LOCUS9057</name>
</gene>
<evidence type="ECO:0000313" key="8">
    <source>
        <dbReference type="EMBL" id="CAB0037220.1"/>
    </source>
</evidence>
<evidence type="ECO:0000256" key="3">
    <source>
        <dbReference type="ARBA" id="ARBA00022989"/>
    </source>
</evidence>
<dbReference type="PANTHER" id="PTHR21624">
    <property type="entry name" value="STEROL DESATURASE-RELATED PROTEIN"/>
    <property type="match status" value="1"/>
</dbReference>
<dbReference type="InterPro" id="IPR051689">
    <property type="entry name" value="Sterol_desaturase/TMEM195"/>
</dbReference>
<evidence type="ECO:0000256" key="1">
    <source>
        <dbReference type="ARBA" id="ARBA00004127"/>
    </source>
</evidence>
<keyword evidence="2" id="KW-0812">Transmembrane</keyword>
<proteinExistence type="predicted"/>
<dbReference type="Proteomes" id="UP000479190">
    <property type="component" value="Unassembled WGS sequence"/>
</dbReference>
<accession>A0A6H5IN63</accession>
<name>A0A6H5IN63_9HYME</name>
<dbReference type="GO" id="GO:0008610">
    <property type="term" value="P:lipid biosynthetic process"/>
    <property type="evidence" value="ECO:0007669"/>
    <property type="project" value="InterPro"/>
</dbReference>
<dbReference type="GO" id="GO:0016020">
    <property type="term" value="C:membrane"/>
    <property type="evidence" value="ECO:0007669"/>
    <property type="project" value="GOC"/>
</dbReference>
<evidence type="ECO:0000256" key="4">
    <source>
        <dbReference type="ARBA" id="ARBA00023002"/>
    </source>
</evidence>
<dbReference type="GO" id="GO:0050479">
    <property type="term" value="F:glyceryl-ether monooxygenase activity"/>
    <property type="evidence" value="ECO:0007669"/>
    <property type="project" value="TreeGrafter"/>
</dbReference>
<keyword evidence="4" id="KW-0560">Oxidoreductase</keyword>
<comment type="subcellular location">
    <subcellularLocation>
        <location evidence="1">Endomembrane system</location>
        <topology evidence="1">Multi-pass membrane protein</topology>
    </subcellularLocation>
</comment>
<dbReference type="AlphaFoldDB" id="A0A6H5IN63"/>
<dbReference type="EMBL" id="CADCXV010000847">
    <property type="protein sequence ID" value="CAB0037220.1"/>
    <property type="molecule type" value="Genomic_DNA"/>
</dbReference>